<dbReference type="Proteomes" id="UP000237839">
    <property type="component" value="Unassembled WGS sequence"/>
</dbReference>
<dbReference type="AlphaFoldDB" id="A0A2S9GT06"/>
<dbReference type="InterPro" id="IPR001296">
    <property type="entry name" value="Glyco_trans_1"/>
</dbReference>
<proteinExistence type="predicted"/>
<keyword evidence="2" id="KW-0808">Transferase</keyword>
<dbReference type="GO" id="GO:0016757">
    <property type="term" value="F:glycosyltransferase activity"/>
    <property type="evidence" value="ECO:0007669"/>
    <property type="project" value="InterPro"/>
</dbReference>
<reference evidence="2 3" key="1">
    <citation type="submission" date="2018-02" db="EMBL/GenBank/DDBJ databases">
        <title>Solimicrobium silvestre gen. nov., sp. nov., isolated from alpine forest soil.</title>
        <authorList>
            <person name="Margesin R."/>
            <person name="Albuquerque L."/>
            <person name="Zhang D.-C."/>
            <person name="Froufe H.J.C."/>
            <person name="Severino R."/>
            <person name="Roxo I."/>
            <person name="Egas C."/>
            <person name="Da Costa M.S."/>
        </authorList>
    </citation>
    <scope>NUCLEOTIDE SEQUENCE [LARGE SCALE GENOMIC DNA]</scope>
    <source>
        <strain evidence="2 3">S20-91</strain>
    </source>
</reference>
<sequence>MSQPNATLLYQAEGYTTNGDKLMGRQAAGEGLLRAAAQSGAVQLSCHTDNPASARHFVEQLAQHGYSGKTNWVPTEHPAGLADSGCLYLPGPNLMDFAWRRAPLGDRTYSLCGITHTTASHIAMTAITDLLIAPVRSWDALICTSTAVRDTVRVLLENQAAYLCERLGANRFELPQLPVIPLGVHTADYVFTENERAAARADLGIGQDDIVMLFVGRLSFHAKAHPQQMFTALERAAKGRRVHLIQCGWFPNAPIEAAFNDAAQVLCPSIFLHYIDGRQAAGRRQAWAAAHIFISLSDNIQETFGLTPIEAMASGIPVIVSDWDGYKDTVRDQIDGFRIPTLTPPVPLGADLAQRYENGTDTYDVYCGLASQLTALDPVALEMACSKLIVDAELRQQMGAAGSARAREVYEWKIIYQRYQTLWAELAEQRRADPNLHGPLKAFHRPDRLDPFAAFASYPTSQLSGKHVVSLRDEAAQLSSRRHMAMNSFAQRVQLSAEECEMIFTRLKQHGTQTVSEVIACFKIERRPYIVRGLVWLAKMEAVHIFVSSNS</sequence>
<dbReference type="PANTHER" id="PTHR12526">
    <property type="entry name" value="GLYCOSYLTRANSFERASE"/>
    <property type="match status" value="1"/>
</dbReference>
<dbReference type="Pfam" id="PF00534">
    <property type="entry name" value="Glycos_transf_1"/>
    <property type="match status" value="1"/>
</dbReference>
<evidence type="ECO:0000313" key="2">
    <source>
        <dbReference type="EMBL" id="PRC90843.1"/>
    </source>
</evidence>
<dbReference type="OrthoDB" id="9775208at2"/>
<protein>
    <submittedName>
        <fullName evidence="2">Glycosyl transferases group 1</fullName>
    </submittedName>
</protein>
<organism evidence="2 3">
    <name type="scientific">Solimicrobium silvestre</name>
    <dbReference type="NCBI Taxonomy" id="2099400"/>
    <lineage>
        <taxon>Bacteria</taxon>
        <taxon>Pseudomonadati</taxon>
        <taxon>Pseudomonadota</taxon>
        <taxon>Betaproteobacteria</taxon>
        <taxon>Burkholderiales</taxon>
        <taxon>Oxalobacteraceae</taxon>
        <taxon>Solimicrobium</taxon>
    </lineage>
</organism>
<keyword evidence="3" id="KW-1185">Reference proteome</keyword>
<dbReference type="Gene3D" id="3.40.50.2000">
    <property type="entry name" value="Glycogen Phosphorylase B"/>
    <property type="match status" value="1"/>
</dbReference>
<comment type="caution">
    <text evidence="2">The sequence shown here is derived from an EMBL/GenBank/DDBJ whole genome shotgun (WGS) entry which is preliminary data.</text>
</comment>
<name>A0A2S9GT06_9BURK</name>
<gene>
    <name evidence="2" type="ORF">S2091_4424</name>
</gene>
<evidence type="ECO:0000259" key="1">
    <source>
        <dbReference type="Pfam" id="PF00534"/>
    </source>
</evidence>
<dbReference type="CDD" id="cd03801">
    <property type="entry name" value="GT4_PimA-like"/>
    <property type="match status" value="1"/>
</dbReference>
<accession>A0A2S9GT06</accession>
<dbReference type="RefSeq" id="WP_105534154.1">
    <property type="nucleotide sequence ID" value="NZ_PUGF01000034.1"/>
</dbReference>
<dbReference type="SUPFAM" id="SSF53756">
    <property type="entry name" value="UDP-Glycosyltransferase/glycogen phosphorylase"/>
    <property type="match status" value="1"/>
</dbReference>
<dbReference type="EMBL" id="PUGF01000034">
    <property type="protein sequence ID" value="PRC90843.1"/>
    <property type="molecule type" value="Genomic_DNA"/>
</dbReference>
<feature type="domain" description="Glycosyl transferase family 1" evidence="1">
    <location>
        <begin position="197"/>
        <end position="340"/>
    </location>
</feature>
<evidence type="ECO:0000313" key="3">
    <source>
        <dbReference type="Proteomes" id="UP000237839"/>
    </source>
</evidence>